<protein>
    <submittedName>
        <fullName evidence="1">Uncharacterized protein</fullName>
    </submittedName>
</protein>
<gene>
    <name evidence="1" type="ORF">GCM10022250_20680</name>
</gene>
<dbReference type="Proteomes" id="UP001501333">
    <property type="component" value="Unassembled WGS sequence"/>
</dbReference>
<evidence type="ECO:0000313" key="2">
    <source>
        <dbReference type="Proteomes" id="UP001501333"/>
    </source>
</evidence>
<sequence length="63" mass="7070">MSLCKENFYLRDSHAFQKKPDSFNESGKIILFMNYFLNTKTDVTPASNLTFAGAKSPDAVGYV</sequence>
<proteinExistence type="predicted"/>
<reference evidence="2" key="1">
    <citation type="journal article" date="2019" name="Int. J. Syst. Evol. Microbiol.">
        <title>The Global Catalogue of Microorganisms (GCM) 10K type strain sequencing project: providing services to taxonomists for standard genome sequencing and annotation.</title>
        <authorList>
            <consortium name="The Broad Institute Genomics Platform"/>
            <consortium name="The Broad Institute Genome Sequencing Center for Infectious Disease"/>
            <person name="Wu L."/>
            <person name="Ma J."/>
        </authorList>
    </citation>
    <scope>NUCLEOTIDE SEQUENCE [LARGE SCALE GENOMIC DNA]</scope>
    <source>
        <strain evidence="2">JCM 17386</strain>
    </source>
</reference>
<keyword evidence="2" id="KW-1185">Reference proteome</keyword>
<name>A0ABP7Y426_9FLAO</name>
<dbReference type="EMBL" id="BAABAO010000006">
    <property type="protein sequence ID" value="GAA4130152.1"/>
    <property type="molecule type" value="Genomic_DNA"/>
</dbReference>
<evidence type="ECO:0000313" key="1">
    <source>
        <dbReference type="EMBL" id="GAA4130152.1"/>
    </source>
</evidence>
<comment type="caution">
    <text evidence="1">The sequence shown here is derived from an EMBL/GenBank/DDBJ whole genome shotgun (WGS) entry which is preliminary data.</text>
</comment>
<accession>A0ABP7Y426</accession>
<organism evidence="1 2">
    <name type="scientific">Flavobacterium chungbukense</name>
    <dbReference type="NCBI Taxonomy" id="877464"/>
    <lineage>
        <taxon>Bacteria</taxon>
        <taxon>Pseudomonadati</taxon>
        <taxon>Bacteroidota</taxon>
        <taxon>Flavobacteriia</taxon>
        <taxon>Flavobacteriales</taxon>
        <taxon>Flavobacteriaceae</taxon>
        <taxon>Flavobacterium</taxon>
    </lineage>
</organism>